<protein>
    <recommendedName>
        <fullName evidence="3">Transposase DDE domain-containing protein</fullName>
    </recommendedName>
</protein>
<comment type="caution">
    <text evidence="1">The sequence shown here is derived from an EMBL/GenBank/DDBJ whole genome shotgun (WGS) entry which is preliminary data.</text>
</comment>
<gene>
    <name evidence="1" type="ORF">HF519_09685</name>
</gene>
<dbReference type="AlphaFoldDB" id="A0A848DH14"/>
<evidence type="ECO:0000313" key="1">
    <source>
        <dbReference type="EMBL" id="NMH91845.1"/>
    </source>
</evidence>
<evidence type="ECO:0008006" key="3">
    <source>
        <dbReference type="Google" id="ProtNLM"/>
    </source>
</evidence>
<reference evidence="1 2" key="1">
    <citation type="submission" date="2020-04" db="EMBL/GenBank/DDBJ databases">
        <authorList>
            <person name="Klaysubun C."/>
            <person name="Duangmal K."/>
            <person name="Lipun K."/>
        </authorList>
    </citation>
    <scope>NUCLEOTIDE SEQUENCE [LARGE SCALE GENOMIC DNA]</scope>
    <source>
        <strain evidence="1 2">DSM 45300</strain>
    </source>
</reference>
<sequence>MPIRYPNAIYDEHEQRWVSDAEVAETTLTAFPGRRRREQVTARLIVRRVRRLNPATVPAGQTGKQGELFAVYRYHAVFTDSAEPMLAAEATHRDHAIVEQAIAEPENGPLAHLPSGVFTANAAWLVCAAMAHNLTRAADALAGGRHARTRTGTIRAQLIHTPARLAHSAHRQVLHLPRDWPWEPGLDELFRRALHDPLATAA</sequence>
<proteinExistence type="predicted"/>
<keyword evidence="2" id="KW-1185">Reference proteome</keyword>
<dbReference type="Proteomes" id="UP000586918">
    <property type="component" value="Unassembled WGS sequence"/>
</dbReference>
<evidence type="ECO:0000313" key="2">
    <source>
        <dbReference type="Proteomes" id="UP000586918"/>
    </source>
</evidence>
<organism evidence="1 2">
    <name type="scientific">Pseudonocardia bannensis</name>
    <dbReference type="NCBI Taxonomy" id="630973"/>
    <lineage>
        <taxon>Bacteria</taxon>
        <taxon>Bacillati</taxon>
        <taxon>Actinomycetota</taxon>
        <taxon>Actinomycetes</taxon>
        <taxon>Pseudonocardiales</taxon>
        <taxon>Pseudonocardiaceae</taxon>
        <taxon>Pseudonocardia</taxon>
    </lineage>
</organism>
<dbReference type="RefSeq" id="WP_169412335.1">
    <property type="nucleotide sequence ID" value="NZ_JAAXKZ010000026.1"/>
</dbReference>
<accession>A0A848DH14</accession>
<name>A0A848DH14_9PSEU</name>
<dbReference type="EMBL" id="JAAXKZ010000026">
    <property type="protein sequence ID" value="NMH91845.1"/>
    <property type="molecule type" value="Genomic_DNA"/>
</dbReference>